<evidence type="ECO:0000256" key="5">
    <source>
        <dbReference type="ARBA" id="ARBA00022723"/>
    </source>
</evidence>
<sequence length="410" mass="46718">MDDLFMEDVCPGDSGYETVLASLADANSELGEDAHSFLSKGRQVRPEEEGARGLNLKTDAVFVTYSRSQIEDPEDFHRGLVKALSSHLPKDKATGGSGTMQVFGCKELHEDGCPHYHVVIYFEPSVDWKDCRSYFYVTRNESDAEVVDTTAVHVKPRRRSDRTFLEKTQEYCEKGGVVFGERIDVEKGSRSRKAVWRNAVDASTAEEAETIIRRDAPKEYVVHHSSIQSFLHSFHRHRPARAHVHSFRVGKWNATGKMQKWRSANFPLKAGGRPTCLLLVGPAHCGKTEWSMSWGTPARLEGGWDLQELMRPGISHIVLNDIRWKSKEWEYLRQIVGCQEVATLSGKYMRQRTVRLGKPVIWTCNEDLSPLEDKELMKYLKQCGATIVKLRTRQKLYKLDVDVKEEEATE</sequence>
<gene>
    <name evidence="12" type="ORF">BHE90_017631</name>
</gene>
<dbReference type="InterPro" id="IPR022692">
    <property type="entry name" value="Gemini_AL1_REP_central"/>
</dbReference>
<accession>A0A430KX10</accession>
<dbReference type="SUPFAM" id="SSF55464">
    <property type="entry name" value="Origin of replication-binding domain, RBD-like"/>
    <property type="match status" value="1"/>
</dbReference>
<keyword evidence="1" id="KW-0808">Transferase</keyword>
<dbReference type="GO" id="GO:0046872">
    <property type="term" value="F:metal ion binding"/>
    <property type="evidence" value="ECO:0007669"/>
    <property type="project" value="UniProtKB-KW"/>
</dbReference>
<dbReference type="GO" id="GO:0016779">
    <property type="term" value="F:nucleotidyltransferase activity"/>
    <property type="evidence" value="ECO:0007669"/>
    <property type="project" value="UniProtKB-KW"/>
</dbReference>
<evidence type="ECO:0000259" key="11">
    <source>
        <dbReference type="PROSITE" id="PS52020"/>
    </source>
</evidence>
<dbReference type="GO" id="GO:0000166">
    <property type="term" value="F:nucleotide binding"/>
    <property type="evidence" value="ECO:0007669"/>
    <property type="project" value="UniProtKB-KW"/>
</dbReference>
<evidence type="ECO:0000256" key="8">
    <source>
        <dbReference type="ARBA" id="ARBA00022801"/>
    </source>
</evidence>
<keyword evidence="5" id="KW-0479">Metal-binding</keyword>
<feature type="domain" description="CRESS-DNA virus Rep endonuclease" evidence="11">
    <location>
        <begin position="55"/>
        <end position="190"/>
    </location>
</feature>
<comment type="caution">
    <text evidence="12">The sequence shown here is derived from an EMBL/GenBank/DDBJ whole genome shotgun (WGS) entry which is preliminary data.</text>
</comment>
<evidence type="ECO:0000256" key="2">
    <source>
        <dbReference type="ARBA" id="ARBA00022695"/>
    </source>
</evidence>
<dbReference type="Pfam" id="PF08283">
    <property type="entry name" value="Gemini_AL1_M"/>
    <property type="match status" value="1"/>
</dbReference>
<evidence type="ECO:0000313" key="12">
    <source>
        <dbReference type="EMBL" id="RTE67992.1"/>
    </source>
</evidence>
<keyword evidence="7" id="KW-0255">Endonuclease</keyword>
<organism evidence="12 13">
    <name type="scientific">Fusarium euwallaceae</name>
    <dbReference type="NCBI Taxonomy" id="1147111"/>
    <lineage>
        <taxon>Eukaryota</taxon>
        <taxon>Fungi</taxon>
        <taxon>Dikarya</taxon>
        <taxon>Ascomycota</taxon>
        <taxon>Pezizomycotina</taxon>
        <taxon>Sordariomycetes</taxon>
        <taxon>Hypocreomycetidae</taxon>
        <taxon>Hypocreales</taxon>
        <taxon>Nectriaceae</taxon>
        <taxon>Fusarium</taxon>
        <taxon>Fusarium solani species complex</taxon>
    </lineage>
</organism>
<keyword evidence="13" id="KW-1185">Reference proteome</keyword>
<dbReference type="AlphaFoldDB" id="A0A430KX10"/>
<evidence type="ECO:0000256" key="6">
    <source>
        <dbReference type="ARBA" id="ARBA00022741"/>
    </source>
</evidence>
<keyword evidence="9" id="KW-0190">Covalent protein-DNA linkage</keyword>
<keyword evidence="2" id="KW-0548">Nucleotidyltransferase</keyword>
<evidence type="ECO:0000313" key="13">
    <source>
        <dbReference type="Proteomes" id="UP000287124"/>
    </source>
</evidence>
<dbReference type="Gene3D" id="3.40.1310.20">
    <property type="match status" value="1"/>
</dbReference>
<dbReference type="PROSITE" id="PS52020">
    <property type="entry name" value="CRESS_DNA_REP"/>
    <property type="match status" value="1"/>
</dbReference>
<name>A0A430KX10_9HYPO</name>
<dbReference type="GO" id="GO:0016888">
    <property type="term" value="F:DNA endonuclease activity, producing 5'-phosphomonoesters"/>
    <property type="evidence" value="ECO:0007669"/>
    <property type="project" value="InterPro"/>
</dbReference>
<evidence type="ECO:0000256" key="4">
    <source>
        <dbReference type="ARBA" id="ARBA00022722"/>
    </source>
</evidence>
<keyword evidence="10" id="KW-0238">DNA-binding</keyword>
<proteinExistence type="predicted"/>
<evidence type="ECO:0000256" key="1">
    <source>
        <dbReference type="ARBA" id="ARBA00022679"/>
    </source>
</evidence>
<dbReference type="EMBL" id="MIKF01001370">
    <property type="protein sequence ID" value="RTE67992.1"/>
    <property type="molecule type" value="Genomic_DNA"/>
</dbReference>
<reference evidence="12 13" key="1">
    <citation type="submission" date="2017-06" db="EMBL/GenBank/DDBJ databases">
        <title>Comparative genomic analysis of Ambrosia Fusariam Clade fungi.</title>
        <authorList>
            <person name="Stajich J.E."/>
            <person name="Carrillo J."/>
            <person name="Kijimoto T."/>
            <person name="Eskalen A."/>
            <person name="O'Donnell K."/>
            <person name="Kasson M."/>
        </authorList>
    </citation>
    <scope>NUCLEOTIDE SEQUENCE [LARGE SCALE GENOMIC DNA]</scope>
    <source>
        <strain evidence="12 13">UCR1854</strain>
    </source>
</reference>
<dbReference type="Proteomes" id="UP000287124">
    <property type="component" value="Unassembled WGS sequence"/>
</dbReference>
<evidence type="ECO:0000256" key="9">
    <source>
        <dbReference type="ARBA" id="ARBA00023124"/>
    </source>
</evidence>
<keyword evidence="6" id="KW-0547">Nucleotide-binding</keyword>
<dbReference type="GO" id="GO:0003677">
    <property type="term" value="F:DNA binding"/>
    <property type="evidence" value="ECO:0007669"/>
    <property type="project" value="UniProtKB-KW"/>
</dbReference>
<keyword evidence="8" id="KW-0378">Hydrolase</keyword>
<dbReference type="GO" id="GO:0006260">
    <property type="term" value="P:DNA replication"/>
    <property type="evidence" value="ECO:0007669"/>
    <property type="project" value="UniProtKB-KW"/>
</dbReference>
<evidence type="ECO:0000256" key="7">
    <source>
        <dbReference type="ARBA" id="ARBA00022759"/>
    </source>
</evidence>
<protein>
    <recommendedName>
        <fullName evidence="11">CRESS-DNA virus Rep endonuclease domain-containing protein</fullName>
    </recommendedName>
</protein>
<keyword evidence="3" id="KW-0235">DNA replication</keyword>
<evidence type="ECO:0000256" key="10">
    <source>
        <dbReference type="ARBA" id="ARBA00023125"/>
    </source>
</evidence>
<evidence type="ECO:0000256" key="3">
    <source>
        <dbReference type="ARBA" id="ARBA00022705"/>
    </source>
</evidence>
<keyword evidence="4" id="KW-0540">Nuclease</keyword>
<dbReference type="InterPro" id="IPR049912">
    <property type="entry name" value="CRESS_DNA_REP"/>
</dbReference>